<dbReference type="InterPro" id="IPR002676">
    <property type="entry name" value="RimM_N"/>
</dbReference>
<evidence type="ECO:0000256" key="3">
    <source>
        <dbReference type="ARBA" id="ARBA00022552"/>
    </source>
</evidence>
<evidence type="ECO:0000259" key="7">
    <source>
        <dbReference type="Pfam" id="PF24986"/>
    </source>
</evidence>
<protein>
    <recommendedName>
        <fullName evidence="5">Ribosome maturation factor RimM</fullName>
    </recommendedName>
</protein>
<comment type="function">
    <text evidence="5">An accessory protein needed during the final step in the assembly of 30S ribosomal subunit, possibly for assembly of the head region. Essential for efficient processing of 16S rRNA. May be needed both before and after RbfA during the maturation of 16S rRNA. It has affinity for free ribosomal 30S subunits but not for 70S ribosomes.</text>
</comment>
<feature type="domain" description="Ribosome maturation factor RimM PRC barrel" evidence="7">
    <location>
        <begin position="111"/>
        <end position="175"/>
    </location>
</feature>
<comment type="domain">
    <text evidence="5">The PRC barrel domain binds ribosomal protein uS19.</text>
</comment>
<organism evidence="8 9">
    <name type="scientific">Leptospirillum ferrodiazotrophum</name>
    <dbReference type="NCBI Taxonomy" id="412449"/>
    <lineage>
        <taxon>Bacteria</taxon>
        <taxon>Pseudomonadati</taxon>
        <taxon>Nitrospirota</taxon>
        <taxon>Nitrospiria</taxon>
        <taxon>Nitrospirales</taxon>
        <taxon>Nitrospiraceae</taxon>
        <taxon>Leptospirillum</taxon>
    </lineage>
</organism>
<evidence type="ECO:0000256" key="1">
    <source>
        <dbReference type="ARBA" id="ARBA00022490"/>
    </source>
</evidence>
<evidence type="ECO:0000256" key="2">
    <source>
        <dbReference type="ARBA" id="ARBA00022517"/>
    </source>
</evidence>
<proteinExistence type="inferred from homology"/>
<keyword evidence="9" id="KW-1185">Reference proteome</keyword>
<dbReference type="GO" id="GO:0043022">
    <property type="term" value="F:ribosome binding"/>
    <property type="evidence" value="ECO:0007669"/>
    <property type="project" value="InterPro"/>
</dbReference>
<dbReference type="PANTHER" id="PTHR33692">
    <property type="entry name" value="RIBOSOME MATURATION FACTOR RIMM"/>
    <property type="match status" value="1"/>
</dbReference>
<keyword evidence="4 5" id="KW-0143">Chaperone</keyword>
<evidence type="ECO:0000256" key="5">
    <source>
        <dbReference type="HAMAP-Rule" id="MF_00014"/>
    </source>
</evidence>
<feature type="domain" description="RimM N-terminal" evidence="6">
    <location>
        <begin position="8"/>
        <end position="94"/>
    </location>
</feature>
<dbReference type="InterPro" id="IPR036976">
    <property type="entry name" value="RimM_N_sf"/>
</dbReference>
<evidence type="ECO:0000313" key="8">
    <source>
        <dbReference type="EMBL" id="EES53540.1"/>
    </source>
</evidence>
<dbReference type="PANTHER" id="PTHR33692:SF1">
    <property type="entry name" value="RIBOSOME MATURATION FACTOR RIMM"/>
    <property type="match status" value="1"/>
</dbReference>
<evidence type="ECO:0000256" key="4">
    <source>
        <dbReference type="ARBA" id="ARBA00023186"/>
    </source>
</evidence>
<dbReference type="Gene3D" id="2.40.30.60">
    <property type="entry name" value="RimM"/>
    <property type="match status" value="1"/>
</dbReference>
<dbReference type="InterPro" id="IPR011033">
    <property type="entry name" value="PRC_barrel-like_sf"/>
</dbReference>
<dbReference type="AlphaFoldDB" id="C6HV26"/>
<dbReference type="Pfam" id="PF24986">
    <property type="entry name" value="PRC_RimM"/>
    <property type="match status" value="1"/>
</dbReference>
<dbReference type="Pfam" id="PF01782">
    <property type="entry name" value="RimM"/>
    <property type="match status" value="1"/>
</dbReference>
<dbReference type="InterPro" id="IPR011961">
    <property type="entry name" value="RimM"/>
</dbReference>
<dbReference type="SUPFAM" id="SSF50346">
    <property type="entry name" value="PRC-barrel domain"/>
    <property type="match status" value="1"/>
</dbReference>
<dbReference type="EMBL" id="GG693860">
    <property type="protein sequence ID" value="EES53540.1"/>
    <property type="molecule type" value="Genomic_DNA"/>
</dbReference>
<reference evidence="8 9" key="1">
    <citation type="journal article" date="2009" name="Appl. Environ. Microbiol.">
        <title>Community genomic and proteomic analyses of chemoautotrophic iron-oxidizing "Leptospirillum rubarum" (Group II) and "Leptospirillum ferrodiazotrophum" (Group III) bacteria in acid mine drainage biofilms.</title>
        <authorList>
            <person name="Goltsman D.S."/>
            <person name="Denef V.J."/>
            <person name="Singer S.W."/>
            <person name="VerBerkmoes N.C."/>
            <person name="Lefsrud M."/>
            <person name="Mueller R.S."/>
            <person name="Dick G.J."/>
            <person name="Sun C.L."/>
            <person name="Wheeler K.E."/>
            <person name="Zemla A."/>
            <person name="Baker B.J."/>
            <person name="Hauser L."/>
            <person name="Land M."/>
            <person name="Shah M.B."/>
            <person name="Thelen M.P."/>
            <person name="Hettich R.L."/>
            <person name="Banfield J.F."/>
        </authorList>
    </citation>
    <scope>NUCLEOTIDE SEQUENCE [LARGE SCALE GENOMIC DNA]</scope>
</reference>
<keyword evidence="3 5" id="KW-0698">rRNA processing</keyword>
<comment type="similarity">
    <text evidence="5">Belongs to the RimM family.</text>
</comment>
<dbReference type="GO" id="GO:0005737">
    <property type="term" value="C:cytoplasm"/>
    <property type="evidence" value="ECO:0007669"/>
    <property type="project" value="UniProtKB-SubCell"/>
</dbReference>
<keyword evidence="2 5" id="KW-0690">Ribosome biogenesis</keyword>
<dbReference type="InterPro" id="IPR056792">
    <property type="entry name" value="PRC_RimM"/>
</dbReference>
<name>C6HV26_9BACT</name>
<dbReference type="Gene3D" id="2.30.30.240">
    <property type="entry name" value="PRC-barrel domain"/>
    <property type="match status" value="1"/>
</dbReference>
<dbReference type="GO" id="GO:0042274">
    <property type="term" value="P:ribosomal small subunit biogenesis"/>
    <property type="evidence" value="ECO:0007669"/>
    <property type="project" value="UniProtKB-UniRule"/>
</dbReference>
<dbReference type="GO" id="GO:0006364">
    <property type="term" value="P:rRNA processing"/>
    <property type="evidence" value="ECO:0007669"/>
    <property type="project" value="UniProtKB-UniRule"/>
</dbReference>
<sequence>MKATALLVGRMGRSFGVVGYGRVHLLSDNPNRFYGDVGQSFLLRTPSRGGKQGLRNRRLLLEDAMDKSGSLLVKWKGFDSPESLREIVGWEIFWEGEDDWVPDDPEIERLDDLVGFVVRDCDDEQAVGFISGYYDRPGQDLLAIETATGQEVLCPFVLELVPKVDRGNREVFVRWSIVGTSG</sequence>
<keyword evidence="1 5" id="KW-0963">Cytoplasm</keyword>
<evidence type="ECO:0000259" key="6">
    <source>
        <dbReference type="Pfam" id="PF01782"/>
    </source>
</evidence>
<comment type="subunit">
    <text evidence="5">Binds ribosomal protein uS19.</text>
</comment>
<accession>C6HV26</accession>
<dbReference type="GO" id="GO:0005840">
    <property type="term" value="C:ribosome"/>
    <property type="evidence" value="ECO:0007669"/>
    <property type="project" value="InterPro"/>
</dbReference>
<evidence type="ECO:0000313" key="9">
    <source>
        <dbReference type="Proteomes" id="UP000009374"/>
    </source>
</evidence>
<dbReference type="Proteomes" id="UP000009374">
    <property type="component" value="Unassembled WGS sequence"/>
</dbReference>
<dbReference type="HAMAP" id="MF_00014">
    <property type="entry name" value="Ribosome_mat_RimM"/>
    <property type="match status" value="1"/>
</dbReference>
<comment type="subcellular location">
    <subcellularLocation>
        <location evidence="5">Cytoplasm</location>
    </subcellularLocation>
</comment>
<gene>
    <name evidence="5" type="primary">rimM</name>
    <name evidence="8" type="ORF">UBAL3_78220006</name>
</gene>